<name>A0A9X8WIQ7_9CORY</name>
<dbReference type="Proteomes" id="UP000185547">
    <property type="component" value="Unassembled WGS sequence"/>
</dbReference>
<proteinExistence type="predicted"/>
<keyword evidence="1" id="KW-0812">Transmembrane</keyword>
<dbReference type="Pfam" id="PF11580">
    <property type="entry name" value="DUF3239"/>
    <property type="match status" value="1"/>
</dbReference>
<accession>A0A9X8WIQ7</accession>
<keyword evidence="3" id="KW-1185">Reference proteome</keyword>
<keyword evidence="1" id="KW-0472">Membrane</keyword>
<dbReference type="InterPro" id="IPR021632">
    <property type="entry name" value="DUF3239"/>
</dbReference>
<dbReference type="EMBL" id="FTMH01000014">
    <property type="protein sequence ID" value="SIQ44462.1"/>
    <property type="molecule type" value="Genomic_DNA"/>
</dbReference>
<dbReference type="AlphaFoldDB" id="A0A9X8WIQ7"/>
<comment type="caution">
    <text evidence="2">The sequence shown here is derived from an EMBL/GenBank/DDBJ whole genome shotgun (WGS) entry which is preliminary data.</text>
</comment>
<organism evidence="2 3">
    <name type="scientific">Corynebacterium afermentans</name>
    <dbReference type="NCBI Taxonomy" id="38286"/>
    <lineage>
        <taxon>Bacteria</taxon>
        <taxon>Bacillati</taxon>
        <taxon>Actinomycetota</taxon>
        <taxon>Actinomycetes</taxon>
        <taxon>Mycobacteriales</taxon>
        <taxon>Corynebacteriaceae</taxon>
        <taxon>Corynebacterium</taxon>
    </lineage>
</organism>
<dbReference type="Gene3D" id="2.40.410.10">
    <property type="entry name" value="putative membrane protein from Corynebacterium diphtheriae superfamily"/>
    <property type="match status" value="1"/>
</dbReference>
<feature type="transmembrane region" description="Helical" evidence="1">
    <location>
        <begin position="57"/>
        <end position="79"/>
    </location>
</feature>
<dbReference type="InterPro" id="IPR014743">
    <property type="entry name" value="Cl-channel_core"/>
</dbReference>
<evidence type="ECO:0000313" key="2">
    <source>
        <dbReference type="EMBL" id="SIQ44462.1"/>
    </source>
</evidence>
<reference evidence="2 3" key="1">
    <citation type="submission" date="2017-01" db="EMBL/GenBank/DDBJ databases">
        <authorList>
            <person name="Varghese N."/>
            <person name="Submissions S."/>
        </authorList>
    </citation>
    <scope>NUCLEOTIDE SEQUENCE [LARGE SCALE GENOMIC DNA]</scope>
    <source>
        <strain evidence="2 3">DSM 44280</strain>
    </source>
</reference>
<gene>
    <name evidence="2" type="ORF">SAMN05421802_11475</name>
</gene>
<dbReference type="RefSeq" id="WP_338080134.1">
    <property type="nucleotide sequence ID" value="NZ_CALTUA010000010.1"/>
</dbReference>
<evidence type="ECO:0000313" key="3">
    <source>
        <dbReference type="Proteomes" id="UP000185547"/>
    </source>
</evidence>
<sequence length="217" mass="23779">MSGMKVFKFDVDEEFAKQHNEMVRDTRSLVASGIAIFVISLIVGVAVWFLVDPSSPWHWLGSFGAVLFGILMLVVALLIPRSVGKTQEIYDSNPLAPAIITERAGTTVTLTALVNLNVDPALPPRWAITSRVMQPLPNTSDKVGTKVPVAAVGAQRAARDQQHWQTITPMPIAWGTPDEAVVTSARKSIPQDQWSTLERARKKGELLEQSKNSLVEL</sequence>
<dbReference type="InterPro" id="IPR023124">
    <property type="entry name" value="DUF3239_dom_sf"/>
</dbReference>
<protein>
    <recommendedName>
        <fullName evidence="4">DUF3239 domain-containing protein</fullName>
    </recommendedName>
</protein>
<keyword evidence="1" id="KW-1133">Transmembrane helix</keyword>
<feature type="transmembrane region" description="Helical" evidence="1">
    <location>
        <begin position="29"/>
        <end position="51"/>
    </location>
</feature>
<evidence type="ECO:0000256" key="1">
    <source>
        <dbReference type="SAM" id="Phobius"/>
    </source>
</evidence>
<dbReference type="SUPFAM" id="SSF81340">
    <property type="entry name" value="Clc chloride channel"/>
    <property type="match status" value="1"/>
</dbReference>
<evidence type="ECO:0008006" key="4">
    <source>
        <dbReference type="Google" id="ProtNLM"/>
    </source>
</evidence>